<sequence>MTLRTYTFNNSVFFFFLNPTYFGKIFPRSFLIREPGYLEPTKGVPPPCLSTFFWGRFCLDEQVRSVQQGRDSPLILNYSFPPSDLATTKGTPLFPEKHLSYLLPREM</sequence>
<accession>A0AAV4RXW1</accession>
<comment type="caution">
    <text evidence="1">The sequence shown here is derived from an EMBL/GenBank/DDBJ whole genome shotgun (WGS) entry which is preliminary data.</text>
</comment>
<protein>
    <submittedName>
        <fullName evidence="1">Uncharacterized protein</fullName>
    </submittedName>
</protein>
<dbReference type="AlphaFoldDB" id="A0AAV4RXW1"/>
<evidence type="ECO:0000313" key="1">
    <source>
        <dbReference type="EMBL" id="GIY25701.1"/>
    </source>
</evidence>
<evidence type="ECO:0000313" key="2">
    <source>
        <dbReference type="Proteomes" id="UP001054837"/>
    </source>
</evidence>
<dbReference type="EMBL" id="BPLQ01006841">
    <property type="protein sequence ID" value="GIY25701.1"/>
    <property type="molecule type" value="Genomic_DNA"/>
</dbReference>
<gene>
    <name evidence="1" type="ORF">CDAR_263661</name>
</gene>
<proteinExistence type="predicted"/>
<reference evidence="1 2" key="1">
    <citation type="submission" date="2021-06" db="EMBL/GenBank/DDBJ databases">
        <title>Caerostris darwini draft genome.</title>
        <authorList>
            <person name="Kono N."/>
            <person name="Arakawa K."/>
        </authorList>
    </citation>
    <scope>NUCLEOTIDE SEQUENCE [LARGE SCALE GENOMIC DNA]</scope>
</reference>
<name>A0AAV4RXW1_9ARAC</name>
<organism evidence="1 2">
    <name type="scientific">Caerostris darwini</name>
    <dbReference type="NCBI Taxonomy" id="1538125"/>
    <lineage>
        <taxon>Eukaryota</taxon>
        <taxon>Metazoa</taxon>
        <taxon>Ecdysozoa</taxon>
        <taxon>Arthropoda</taxon>
        <taxon>Chelicerata</taxon>
        <taxon>Arachnida</taxon>
        <taxon>Araneae</taxon>
        <taxon>Araneomorphae</taxon>
        <taxon>Entelegynae</taxon>
        <taxon>Araneoidea</taxon>
        <taxon>Araneidae</taxon>
        <taxon>Caerostris</taxon>
    </lineage>
</organism>
<dbReference type="Proteomes" id="UP001054837">
    <property type="component" value="Unassembled WGS sequence"/>
</dbReference>
<keyword evidence="2" id="KW-1185">Reference proteome</keyword>